<accession>A0ABV3HJP2</accession>
<organism evidence="2 3">
    <name type="scientific">Nonomuraea bangladeshensis</name>
    <dbReference type="NCBI Taxonomy" id="404385"/>
    <lineage>
        <taxon>Bacteria</taxon>
        <taxon>Bacillati</taxon>
        <taxon>Actinomycetota</taxon>
        <taxon>Actinomycetes</taxon>
        <taxon>Streptosporangiales</taxon>
        <taxon>Streptosporangiaceae</taxon>
        <taxon>Nonomuraea</taxon>
    </lineage>
</organism>
<evidence type="ECO:0000313" key="2">
    <source>
        <dbReference type="EMBL" id="MEV4292595.1"/>
    </source>
</evidence>
<sequence>MVAAQTQPGRLIGGRYRLESAHDDSLDVDVAVKEVWLPSAASDEEHAQRLRRAERERATRHGCGRIRTSSPSMTW</sequence>
<reference evidence="2 3" key="1">
    <citation type="submission" date="2024-06" db="EMBL/GenBank/DDBJ databases">
        <title>The Natural Products Discovery Center: Release of the First 8490 Sequenced Strains for Exploring Actinobacteria Biosynthetic Diversity.</title>
        <authorList>
            <person name="Kalkreuter E."/>
            <person name="Kautsar S.A."/>
            <person name="Yang D."/>
            <person name="Bader C.D."/>
            <person name="Teijaro C.N."/>
            <person name="Fluegel L."/>
            <person name="Davis C.M."/>
            <person name="Simpson J.R."/>
            <person name="Lauterbach L."/>
            <person name="Steele A.D."/>
            <person name="Gui C."/>
            <person name="Meng S."/>
            <person name="Li G."/>
            <person name="Viehrig K."/>
            <person name="Ye F."/>
            <person name="Su P."/>
            <person name="Kiefer A.F."/>
            <person name="Nichols A."/>
            <person name="Cepeda A.J."/>
            <person name="Yan W."/>
            <person name="Fan B."/>
            <person name="Jiang Y."/>
            <person name="Adhikari A."/>
            <person name="Zheng C.-J."/>
            <person name="Schuster L."/>
            <person name="Cowan T.M."/>
            <person name="Smanski M.J."/>
            <person name="Chevrette M.G."/>
            <person name="De Carvalho L.P.S."/>
            <person name="Shen B."/>
        </authorList>
    </citation>
    <scope>NUCLEOTIDE SEQUENCE [LARGE SCALE GENOMIC DNA]</scope>
    <source>
        <strain evidence="2 3">NPDC049574</strain>
    </source>
</reference>
<dbReference type="RefSeq" id="WP_364462921.1">
    <property type="nucleotide sequence ID" value="NZ_JBFARM010000019.1"/>
</dbReference>
<evidence type="ECO:0000313" key="3">
    <source>
        <dbReference type="Proteomes" id="UP001552427"/>
    </source>
</evidence>
<keyword evidence="3" id="KW-1185">Reference proteome</keyword>
<name>A0ABV3HJP2_9ACTN</name>
<dbReference type="Proteomes" id="UP001552427">
    <property type="component" value="Unassembled WGS sequence"/>
</dbReference>
<proteinExistence type="predicted"/>
<comment type="caution">
    <text evidence="2">The sequence shown here is derived from an EMBL/GenBank/DDBJ whole genome shotgun (WGS) entry which is preliminary data.</text>
</comment>
<feature type="compositionally biased region" description="Basic and acidic residues" evidence="1">
    <location>
        <begin position="43"/>
        <end position="59"/>
    </location>
</feature>
<gene>
    <name evidence="2" type="ORF">AB0K40_44410</name>
</gene>
<dbReference type="EMBL" id="JBFARM010000019">
    <property type="protein sequence ID" value="MEV4292595.1"/>
    <property type="molecule type" value="Genomic_DNA"/>
</dbReference>
<evidence type="ECO:0000256" key="1">
    <source>
        <dbReference type="SAM" id="MobiDB-lite"/>
    </source>
</evidence>
<protein>
    <submittedName>
        <fullName evidence="2">Uncharacterized protein</fullName>
    </submittedName>
</protein>
<feature type="region of interest" description="Disordered" evidence="1">
    <location>
        <begin position="43"/>
        <end position="75"/>
    </location>
</feature>